<dbReference type="PANTHER" id="PTHR43289">
    <property type="entry name" value="MITOGEN-ACTIVATED PROTEIN KINASE KINASE KINASE 20-RELATED"/>
    <property type="match status" value="1"/>
</dbReference>
<reference evidence="8 9" key="1">
    <citation type="submission" date="2017-08" db="EMBL/GenBank/DDBJ databases">
        <title>Infants hospitalized years apart are colonized by the same room-sourced microbial strains.</title>
        <authorList>
            <person name="Brooks B."/>
            <person name="Olm M.R."/>
            <person name="Firek B.A."/>
            <person name="Baker R."/>
            <person name="Thomas B.C."/>
            <person name="Morowitz M.J."/>
            <person name="Banfield J.F."/>
        </authorList>
    </citation>
    <scope>NUCLEOTIDE SEQUENCE [LARGE SCALE GENOMIC DNA]</scope>
    <source>
        <strain evidence="8">S2_005_003_R2_42</strain>
    </source>
</reference>
<evidence type="ECO:0000256" key="2">
    <source>
        <dbReference type="ARBA" id="ARBA00022741"/>
    </source>
</evidence>
<dbReference type="Pfam" id="PF13432">
    <property type="entry name" value="TPR_16"/>
    <property type="match status" value="2"/>
</dbReference>
<feature type="transmembrane region" description="Helical" evidence="6">
    <location>
        <begin position="404"/>
        <end position="424"/>
    </location>
</feature>
<dbReference type="Gene3D" id="1.10.510.10">
    <property type="entry name" value="Transferase(Phosphotransferase) domain 1"/>
    <property type="match status" value="1"/>
</dbReference>
<dbReference type="PROSITE" id="PS00107">
    <property type="entry name" value="PROTEIN_KINASE_ATP"/>
    <property type="match status" value="1"/>
</dbReference>
<dbReference type="InterPro" id="IPR019734">
    <property type="entry name" value="TPR_rpt"/>
</dbReference>
<dbReference type="SMART" id="SM00220">
    <property type="entry name" value="S_TKc"/>
    <property type="match status" value="1"/>
</dbReference>
<dbReference type="PANTHER" id="PTHR43289:SF34">
    <property type="entry name" value="SERINE_THREONINE-PROTEIN KINASE YBDM-RELATED"/>
    <property type="match status" value="1"/>
</dbReference>
<dbReference type="InterPro" id="IPR008271">
    <property type="entry name" value="Ser/Thr_kinase_AS"/>
</dbReference>
<evidence type="ECO:0000313" key="8">
    <source>
        <dbReference type="EMBL" id="PZQ16403.1"/>
    </source>
</evidence>
<keyword evidence="2 5" id="KW-0547">Nucleotide-binding</keyword>
<dbReference type="Gene3D" id="3.30.200.20">
    <property type="entry name" value="Phosphorylase Kinase, domain 1"/>
    <property type="match status" value="1"/>
</dbReference>
<dbReference type="GO" id="GO:0004674">
    <property type="term" value="F:protein serine/threonine kinase activity"/>
    <property type="evidence" value="ECO:0007669"/>
    <property type="project" value="TreeGrafter"/>
</dbReference>
<feature type="domain" description="Protein kinase" evidence="7">
    <location>
        <begin position="82"/>
        <end position="379"/>
    </location>
</feature>
<dbReference type="Pfam" id="PF00069">
    <property type="entry name" value="Pkinase"/>
    <property type="match status" value="1"/>
</dbReference>
<dbReference type="InterPro" id="IPR017441">
    <property type="entry name" value="Protein_kinase_ATP_BS"/>
</dbReference>
<keyword evidence="6" id="KW-1133">Transmembrane helix</keyword>
<gene>
    <name evidence="8" type="ORF">DI564_07140</name>
</gene>
<keyword evidence="6" id="KW-0812">Transmembrane</keyword>
<evidence type="ECO:0000256" key="1">
    <source>
        <dbReference type="ARBA" id="ARBA00022679"/>
    </source>
</evidence>
<proteinExistence type="predicted"/>
<organism evidence="8 9">
    <name type="scientific">Rhodanobacter denitrificans</name>
    <dbReference type="NCBI Taxonomy" id="666685"/>
    <lineage>
        <taxon>Bacteria</taxon>
        <taxon>Pseudomonadati</taxon>
        <taxon>Pseudomonadota</taxon>
        <taxon>Gammaproteobacteria</taxon>
        <taxon>Lysobacterales</taxon>
        <taxon>Rhodanobacteraceae</taxon>
        <taxon>Rhodanobacter</taxon>
    </lineage>
</organism>
<dbReference type="SUPFAM" id="SSF48452">
    <property type="entry name" value="TPR-like"/>
    <property type="match status" value="1"/>
</dbReference>
<accession>A0A2W5MFW1</accession>
<dbReference type="SMART" id="SM00028">
    <property type="entry name" value="TPR"/>
    <property type="match status" value="6"/>
</dbReference>
<name>A0A2W5MFW1_9GAMM</name>
<evidence type="ECO:0000256" key="3">
    <source>
        <dbReference type="ARBA" id="ARBA00022777"/>
    </source>
</evidence>
<dbReference type="AlphaFoldDB" id="A0A2W5MFW1"/>
<sequence>MNERDRLAVRILRDALDAESDRRDAFVAERCGEDVTLRARVEALLREADSLDAVRSDAAVPSADGRADDRSDALVGTRLGPFVVSARIGRGGMGVVYRGEREGADFAQTVAIKLIRRGFDFDDVAARFLRERRILARLSHPNLARFIDGGVAPDGRPWFALEFVRGESITAWCDRQRLGIRARVRLFLDVCAAVQHAHAQLVVHRDLKPANVLVDDAGQVRLLDFGIARLLAGDDGESGAPTTIGLRYALTPEYAAPEQFGGETAGVATDIYALGVLLYQLVAGVLPYALDRADLVASERIVRETPPQALAAAIGRPADTARGELDPAARLAARDTTLRAYRAEVRGDLGRIVETALAKEPERRYATVEAFAEDLRRWRAGDPVRVSGNRLGYRLGKFVRRNRVAVAITVVLAAGLALSSAYAIHRAEREYRQRVRAETTLSFMRDIFDANTPENTDGAKLTAMQLLDRAGERIGEYFPDDPPAQAELSGQLGDVYSSLTLHERAVPFHERAVALLRERGDRGDPVYLTRLLALANAYYETYRFDDALALVDRDLDAARGVAIGGEPFYGRLLAMRSAALNRLGRMQEAEAGLREAIALYRRSGVVASGGYAEMYTDLGYTLLDGGNLDGALDAFRSAETILLGAPGSTRLQQLSNRLNIGTVYIRTGESAQAVAVLEPLIGQYEALLGASSGHTMTARSKLAQAYAADGRYVEALDAIDANLRAVADSGVSDPRERIEIGLVKAKLATYALRPEVARPLVLQTRAYIAEAMREPSFARGRLQWVIGEFWLQAGDCDAAEPVLEAARADALATSADGAANPSVAEAEDSLGRCRLLRGDHAGARAHLDRAVATFGQVLGADHRRSVRSRIHRAWVDALADGDAAALERMAALRPLLVTALGTDDKPVVWQLDLMLDDLARRAGAAPIDPARRRQAEDGLKRLSRQDRVPSYVGLNSFS</sequence>
<dbReference type="SUPFAM" id="SSF56112">
    <property type="entry name" value="Protein kinase-like (PK-like)"/>
    <property type="match status" value="1"/>
</dbReference>
<comment type="caution">
    <text evidence="8">The sequence shown here is derived from an EMBL/GenBank/DDBJ whole genome shotgun (WGS) entry which is preliminary data.</text>
</comment>
<protein>
    <recommendedName>
        <fullName evidence="7">Protein kinase domain-containing protein</fullName>
    </recommendedName>
</protein>
<keyword evidence="1" id="KW-0808">Transferase</keyword>
<keyword evidence="4 5" id="KW-0067">ATP-binding</keyword>
<dbReference type="InterPro" id="IPR011009">
    <property type="entry name" value="Kinase-like_dom_sf"/>
</dbReference>
<dbReference type="InterPro" id="IPR011990">
    <property type="entry name" value="TPR-like_helical_dom_sf"/>
</dbReference>
<dbReference type="PROSITE" id="PS50011">
    <property type="entry name" value="PROTEIN_KINASE_DOM"/>
    <property type="match status" value="1"/>
</dbReference>
<feature type="binding site" evidence="5">
    <location>
        <position position="113"/>
    </location>
    <ligand>
        <name>ATP</name>
        <dbReference type="ChEBI" id="CHEBI:30616"/>
    </ligand>
</feature>
<evidence type="ECO:0000313" key="9">
    <source>
        <dbReference type="Proteomes" id="UP000249046"/>
    </source>
</evidence>
<evidence type="ECO:0000256" key="5">
    <source>
        <dbReference type="PROSITE-ProRule" id="PRU10141"/>
    </source>
</evidence>
<evidence type="ECO:0000256" key="6">
    <source>
        <dbReference type="SAM" id="Phobius"/>
    </source>
</evidence>
<dbReference type="InterPro" id="IPR000719">
    <property type="entry name" value="Prot_kinase_dom"/>
</dbReference>
<evidence type="ECO:0000259" key="7">
    <source>
        <dbReference type="PROSITE" id="PS50011"/>
    </source>
</evidence>
<dbReference type="Gene3D" id="1.25.40.10">
    <property type="entry name" value="Tetratricopeptide repeat domain"/>
    <property type="match status" value="3"/>
</dbReference>
<dbReference type="PROSITE" id="PS00108">
    <property type="entry name" value="PROTEIN_KINASE_ST"/>
    <property type="match status" value="1"/>
</dbReference>
<evidence type="ECO:0000256" key="4">
    <source>
        <dbReference type="ARBA" id="ARBA00022840"/>
    </source>
</evidence>
<keyword evidence="6" id="KW-0472">Membrane</keyword>
<dbReference type="Proteomes" id="UP000249046">
    <property type="component" value="Unassembled WGS sequence"/>
</dbReference>
<dbReference type="EMBL" id="QFPO01000005">
    <property type="protein sequence ID" value="PZQ16403.1"/>
    <property type="molecule type" value="Genomic_DNA"/>
</dbReference>
<dbReference type="GO" id="GO:0005524">
    <property type="term" value="F:ATP binding"/>
    <property type="evidence" value="ECO:0007669"/>
    <property type="project" value="UniProtKB-UniRule"/>
</dbReference>
<dbReference type="CDD" id="cd14014">
    <property type="entry name" value="STKc_PknB_like"/>
    <property type="match status" value="1"/>
</dbReference>
<keyword evidence="3" id="KW-0418">Kinase</keyword>